<evidence type="ECO:0000256" key="3">
    <source>
        <dbReference type="ARBA" id="ARBA00023163"/>
    </source>
</evidence>
<organism evidence="5 6">
    <name type="scientific">Amnibacterium setariae</name>
    <dbReference type="NCBI Taxonomy" id="2306585"/>
    <lineage>
        <taxon>Bacteria</taxon>
        <taxon>Bacillati</taxon>
        <taxon>Actinomycetota</taxon>
        <taxon>Actinomycetes</taxon>
        <taxon>Micrococcales</taxon>
        <taxon>Microbacteriaceae</taxon>
        <taxon>Amnibacterium</taxon>
    </lineage>
</organism>
<protein>
    <submittedName>
        <fullName evidence="5">Transcriptional regulator</fullName>
    </submittedName>
</protein>
<sequence length="153" mass="16059">MLASRRNRDTGPPPSRFVVACFFLATAETVAAPEYDRGVTEHEVRACDAAMVRAFEVLGKRWNGMILSVLAQGPAAFSELRRALGTISDSMLSDRLSELASAGLIERSVDPGPPVAVSYGLTASGRGLAPAFDLLAGWARQSLGGAAPAAAER</sequence>
<dbReference type="AlphaFoldDB" id="A0A3A1TV99"/>
<name>A0A3A1TV99_9MICO</name>
<evidence type="ECO:0000313" key="5">
    <source>
        <dbReference type="EMBL" id="RIX28183.1"/>
    </source>
</evidence>
<dbReference type="EMBL" id="QXTG01000002">
    <property type="protein sequence ID" value="RIX28183.1"/>
    <property type="molecule type" value="Genomic_DNA"/>
</dbReference>
<evidence type="ECO:0000313" key="6">
    <source>
        <dbReference type="Proteomes" id="UP000265742"/>
    </source>
</evidence>
<comment type="caution">
    <text evidence="5">The sequence shown here is derived from an EMBL/GenBank/DDBJ whole genome shotgun (WGS) entry which is preliminary data.</text>
</comment>
<evidence type="ECO:0000256" key="2">
    <source>
        <dbReference type="ARBA" id="ARBA00023125"/>
    </source>
</evidence>
<dbReference type="InterPro" id="IPR036390">
    <property type="entry name" value="WH_DNA-bd_sf"/>
</dbReference>
<dbReference type="PANTHER" id="PTHR33204:SF37">
    <property type="entry name" value="HTH-TYPE TRANSCRIPTIONAL REGULATOR YODB"/>
    <property type="match status" value="1"/>
</dbReference>
<keyword evidence="6" id="KW-1185">Reference proteome</keyword>
<feature type="domain" description="HTH hxlR-type" evidence="4">
    <location>
        <begin position="47"/>
        <end position="147"/>
    </location>
</feature>
<dbReference type="Pfam" id="PF01638">
    <property type="entry name" value="HxlR"/>
    <property type="match status" value="1"/>
</dbReference>
<proteinExistence type="predicted"/>
<dbReference type="InterPro" id="IPR011991">
    <property type="entry name" value="ArsR-like_HTH"/>
</dbReference>
<keyword evidence="1" id="KW-0805">Transcription regulation</keyword>
<evidence type="ECO:0000259" key="4">
    <source>
        <dbReference type="PROSITE" id="PS51118"/>
    </source>
</evidence>
<dbReference type="InterPro" id="IPR036388">
    <property type="entry name" value="WH-like_DNA-bd_sf"/>
</dbReference>
<dbReference type="Proteomes" id="UP000265742">
    <property type="component" value="Unassembled WGS sequence"/>
</dbReference>
<evidence type="ECO:0000256" key="1">
    <source>
        <dbReference type="ARBA" id="ARBA00023015"/>
    </source>
</evidence>
<dbReference type="PROSITE" id="PS51118">
    <property type="entry name" value="HTH_HXLR"/>
    <property type="match status" value="1"/>
</dbReference>
<dbReference type="PANTHER" id="PTHR33204">
    <property type="entry name" value="TRANSCRIPTIONAL REGULATOR, MARR FAMILY"/>
    <property type="match status" value="1"/>
</dbReference>
<reference evidence="6" key="1">
    <citation type="submission" date="2018-09" db="EMBL/GenBank/DDBJ databases">
        <authorList>
            <person name="Kim I."/>
        </authorList>
    </citation>
    <scope>NUCLEOTIDE SEQUENCE [LARGE SCALE GENOMIC DNA]</scope>
    <source>
        <strain evidence="6">DD4a</strain>
    </source>
</reference>
<dbReference type="OrthoDB" id="9800966at2"/>
<dbReference type="InterPro" id="IPR002577">
    <property type="entry name" value="HTH_HxlR"/>
</dbReference>
<dbReference type="SUPFAM" id="SSF46785">
    <property type="entry name" value="Winged helix' DNA-binding domain"/>
    <property type="match status" value="1"/>
</dbReference>
<dbReference type="GO" id="GO:0003677">
    <property type="term" value="F:DNA binding"/>
    <property type="evidence" value="ECO:0007669"/>
    <property type="project" value="UniProtKB-KW"/>
</dbReference>
<dbReference type="CDD" id="cd00090">
    <property type="entry name" value="HTH_ARSR"/>
    <property type="match status" value="1"/>
</dbReference>
<gene>
    <name evidence="5" type="ORF">D1781_11950</name>
</gene>
<keyword evidence="2" id="KW-0238">DNA-binding</keyword>
<keyword evidence="3" id="KW-0804">Transcription</keyword>
<dbReference type="Gene3D" id="1.10.10.10">
    <property type="entry name" value="Winged helix-like DNA-binding domain superfamily/Winged helix DNA-binding domain"/>
    <property type="match status" value="1"/>
</dbReference>
<accession>A0A3A1TV99</accession>